<dbReference type="Gene3D" id="3.40.30.10">
    <property type="entry name" value="Glutaredoxin"/>
    <property type="match status" value="1"/>
</dbReference>
<sequence length="617" mass="64637">MDGLWTPGKVSHVQGAQLEQVLQNAQSRLVVVDWFAPWCGPCRRIAPFYEELAARYTAVVFVSVDTEAPLNKSAMLAMRYQIRAFPTFSFHLQNVEKERFSGADPNKLEGVVTRLMAAAEDAQLADALRMSMSVDGTGANNSNNNSSGGQSTGGGNSAEVNKAELMAALDKADAEDPEPEGDSSISLRAKRTTGAVIELSVSAKASAQHLRRKVARELEAAPESLRIIFRGKIILDKHTLASYGITEDGLTVHVAVSGKASSANKPSAAPSPAPSVANRTSDSPAAPGVAALRSALQDLERKNGRTNAKDAVQVMLLYVRNVIKHPEDVKFRSIRQGNAKFSSKIAACAGGLDCMKALGFDHAERNGEPYLVLRSEESVEVMKAREEELRGTIDRLAPASSFPSSSGMGGMPSAAPSAAGAGPSGADPFGFAGSGAGNPFAGFAAPGNNFASMFGGMNMPGGGFGAGGLPGMSPEMLQQFQNNPQMQSLSMNMMQRLMQDPELMTSITQAMSSGQDPMMAMASNPRLMETMMSMMSDPSVMSSLSGAVGQARQQPFPFNSAPSNAAAAPPPFTTSSAAPSSGTSGAGNASSGNSASNNNEDNGEDEDLDDIDDIYAD</sequence>
<keyword evidence="6" id="KW-1185">Reference proteome</keyword>
<dbReference type="InterPro" id="IPR013766">
    <property type="entry name" value="Thioredoxin_domain"/>
</dbReference>
<dbReference type="InterPro" id="IPR000626">
    <property type="entry name" value="Ubiquitin-like_dom"/>
</dbReference>
<dbReference type="Pfam" id="PF00085">
    <property type="entry name" value="Thioredoxin"/>
    <property type="match status" value="1"/>
</dbReference>
<comment type="caution">
    <text evidence="5">The sequence shown here is derived from an EMBL/GenBank/DDBJ whole genome shotgun (WGS) entry which is preliminary data.</text>
</comment>
<evidence type="ECO:0000313" key="6">
    <source>
        <dbReference type="Proteomes" id="UP000241890"/>
    </source>
</evidence>
<dbReference type="InterPro" id="IPR018997">
    <property type="entry name" value="PUB_domain"/>
</dbReference>
<dbReference type="SUPFAM" id="SSF54236">
    <property type="entry name" value="Ubiquitin-like"/>
    <property type="match status" value="1"/>
</dbReference>
<feature type="domain" description="Ubiquitin-like" evidence="3">
    <location>
        <begin position="185"/>
        <end position="247"/>
    </location>
</feature>
<feature type="region of interest" description="Disordered" evidence="2">
    <location>
        <begin position="261"/>
        <end position="285"/>
    </location>
</feature>
<dbReference type="Pfam" id="PF09409">
    <property type="entry name" value="PUB"/>
    <property type="match status" value="1"/>
</dbReference>
<evidence type="ECO:0000256" key="1">
    <source>
        <dbReference type="ARBA" id="ARBA00023157"/>
    </source>
</evidence>
<dbReference type="SMART" id="SM00580">
    <property type="entry name" value="PUG"/>
    <property type="match status" value="1"/>
</dbReference>
<keyword evidence="1" id="KW-1015">Disulfide bond</keyword>
<dbReference type="Gene3D" id="1.20.58.2190">
    <property type="match status" value="1"/>
</dbReference>
<feature type="region of interest" description="Disordered" evidence="2">
    <location>
        <begin position="135"/>
        <end position="157"/>
    </location>
</feature>
<dbReference type="CDD" id="cd09212">
    <property type="entry name" value="PUB"/>
    <property type="match status" value="1"/>
</dbReference>
<dbReference type="InParanoid" id="A0A2R5GG56"/>
<feature type="compositionally biased region" description="Low complexity" evidence="2">
    <location>
        <begin position="261"/>
        <end position="278"/>
    </location>
</feature>
<dbReference type="EMBL" id="BEYU01000067">
    <property type="protein sequence ID" value="GBG29867.1"/>
    <property type="molecule type" value="Genomic_DNA"/>
</dbReference>
<evidence type="ECO:0000256" key="2">
    <source>
        <dbReference type="SAM" id="MobiDB-lite"/>
    </source>
</evidence>
<gene>
    <name evidence="5" type="ORF">FCC1311_060872</name>
</gene>
<evidence type="ECO:0000313" key="5">
    <source>
        <dbReference type="EMBL" id="GBG29867.1"/>
    </source>
</evidence>
<dbReference type="CDD" id="cd02947">
    <property type="entry name" value="TRX_family"/>
    <property type="match status" value="1"/>
</dbReference>
<dbReference type="OrthoDB" id="2121326at2759"/>
<protein>
    <submittedName>
        <fullName evidence="5">Thioredoxin</fullName>
    </submittedName>
</protein>
<dbReference type="InterPro" id="IPR036249">
    <property type="entry name" value="Thioredoxin-like_sf"/>
</dbReference>
<dbReference type="SUPFAM" id="SSF52833">
    <property type="entry name" value="Thioredoxin-like"/>
    <property type="match status" value="1"/>
</dbReference>
<accession>A0A2R5GG56</accession>
<name>A0A2R5GG56_9STRA</name>
<reference evidence="5 6" key="1">
    <citation type="submission" date="2017-12" db="EMBL/GenBank/DDBJ databases">
        <title>Sequencing, de novo assembly and annotation of complete genome of a new Thraustochytrid species, strain FCC1311.</title>
        <authorList>
            <person name="Sedici K."/>
            <person name="Godart F."/>
            <person name="Aiese Cigliano R."/>
            <person name="Sanseverino W."/>
            <person name="Barakat M."/>
            <person name="Ortet P."/>
            <person name="Marechal E."/>
            <person name="Cagnac O."/>
            <person name="Amato A."/>
        </authorList>
    </citation>
    <scope>NUCLEOTIDE SEQUENCE [LARGE SCALE GENOMIC DNA]</scope>
</reference>
<dbReference type="PROSITE" id="PS50053">
    <property type="entry name" value="UBIQUITIN_2"/>
    <property type="match status" value="1"/>
</dbReference>
<dbReference type="Proteomes" id="UP000241890">
    <property type="component" value="Unassembled WGS sequence"/>
</dbReference>
<feature type="region of interest" description="Disordered" evidence="2">
    <location>
        <begin position="538"/>
        <end position="617"/>
    </location>
</feature>
<dbReference type="SUPFAM" id="SSF143503">
    <property type="entry name" value="PUG domain-like"/>
    <property type="match status" value="1"/>
</dbReference>
<dbReference type="AlphaFoldDB" id="A0A2R5GG56"/>
<evidence type="ECO:0000259" key="3">
    <source>
        <dbReference type="PROSITE" id="PS50053"/>
    </source>
</evidence>
<feature type="region of interest" description="Disordered" evidence="2">
    <location>
        <begin position="397"/>
        <end position="423"/>
    </location>
</feature>
<dbReference type="PROSITE" id="PS51352">
    <property type="entry name" value="THIOREDOXIN_2"/>
    <property type="match status" value="1"/>
</dbReference>
<dbReference type="InterPro" id="IPR036339">
    <property type="entry name" value="PUB-like_dom_sf"/>
</dbReference>
<feature type="compositionally biased region" description="Acidic residues" evidence="2">
    <location>
        <begin position="601"/>
        <end position="617"/>
    </location>
</feature>
<organism evidence="5 6">
    <name type="scientific">Hondaea fermentalgiana</name>
    <dbReference type="NCBI Taxonomy" id="2315210"/>
    <lineage>
        <taxon>Eukaryota</taxon>
        <taxon>Sar</taxon>
        <taxon>Stramenopiles</taxon>
        <taxon>Bigyra</taxon>
        <taxon>Labyrinthulomycetes</taxon>
        <taxon>Thraustochytrida</taxon>
        <taxon>Thraustochytriidae</taxon>
        <taxon>Hondaea</taxon>
    </lineage>
</organism>
<evidence type="ECO:0000259" key="4">
    <source>
        <dbReference type="PROSITE" id="PS51352"/>
    </source>
</evidence>
<dbReference type="PANTHER" id="PTHR46115">
    <property type="entry name" value="THIOREDOXIN-LIKE PROTEIN 1"/>
    <property type="match status" value="1"/>
</dbReference>
<dbReference type="InterPro" id="IPR029071">
    <property type="entry name" value="Ubiquitin-like_domsf"/>
</dbReference>
<feature type="domain" description="Thioredoxin" evidence="4">
    <location>
        <begin position="1"/>
        <end position="133"/>
    </location>
</feature>
<feature type="compositionally biased region" description="Low complexity" evidence="2">
    <location>
        <begin position="555"/>
        <end position="600"/>
    </location>
</feature>
<dbReference type="SMART" id="SM00213">
    <property type="entry name" value="UBQ"/>
    <property type="match status" value="1"/>
</dbReference>
<dbReference type="Pfam" id="PF00240">
    <property type="entry name" value="ubiquitin"/>
    <property type="match status" value="1"/>
</dbReference>
<dbReference type="Gene3D" id="3.10.20.90">
    <property type="entry name" value="Phosphatidylinositol 3-kinase Catalytic Subunit, Chain A, domain 1"/>
    <property type="match status" value="1"/>
</dbReference>
<proteinExistence type="predicted"/>
<feature type="compositionally biased region" description="Low complexity" evidence="2">
    <location>
        <begin position="136"/>
        <end position="149"/>
    </location>
</feature>